<feature type="compositionally biased region" description="Basic and acidic residues" evidence="1">
    <location>
        <begin position="110"/>
        <end position="123"/>
    </location>
</feature>
<gene>
    <name evidence="2" type="ORF">DUI87_23334</name>
</gene>
<name>A0A3M0JYA6_HIRRU</name>
<proteinExistence type="predicted"/>
<feature type="compositionally biased region" description="Basic and acidic residues" evidence="1">
    <location>
        <begin position="189"/>
        <end position="199"/>
    </location>
</feature>
<feature type="region of interest" description="Disordered" evidence="1">
    <location>
        <begin position="61"/>
        <end position="157"/>
    </location>
</feature>
<feature type="compositionally biased region" description="Basic and acidic residues" evidence="1">
    <location>
        <begin position="148"/>
        <end position="157"/>
    </location>
</feature>
<feature type="compositionally biased region" description="Basic and acidic residues" evidence="1">
    <location>
        <begin position="61"/>
        <end position="70"/>
    </location>
</feature>
<organism evidence="2 3">
    <name type="scientific">Hirundo rustica rustica</name>
    <dbReference type="NCBI Taxonomy" id="333673"/>
    <lineage>
        <taxon>Eukaryota</taxon>
        <taxon>Metazoa</taxon>
        <taxon>Chordata</taxon>
        <taxon>Craniata</taxon>
        <taxon>Vertebrata</taxon>
        <taxon>Euteleostomi</taxon>
        <taxon>Archelosauria</taxon>
        <taxon>Archosauria</taxon>
        <taxon>Dinosauria</taxon>
        <taxon>Saurischia</taxon>
        <taxon>Theropoda</taxon>
        <taxon>Coelurosauria</taxon>
        <taxon>Aves</taxon>
        <taxon>Neognathae</taxon>
        <taxon>Neoaves</taxon>
        <taxon>Telluraves</taxon>
        <taxon>Australaves</taxon>
        <taxon>Passeriformes</taxon>
        <taxon>Sylvioidea</taxon>
        <taxon>Hirundinidae</taxon>
        <taxon>Hirundo</taxon>
    </lineage>
</organism>
<evidence type="ECO:0000313" key="2">
    <source>
        <dbReference type="EMBL" id="RMB99926.1"/>
    </source>
</evidence>
<keyword evidence="3" id="KW-1185">Reference proteome</keyword>
<sequence>MMLYCSTGCYGRAQLLHSPSIVQLSSLSLGTPEKMIRALGMLLSSVVRRVVWINEHLGKETRSKPVREGDLDSQPTSITEPLEDAEAKPVREGDLDSQPTSKTEPLEDAEVLHQKSVQKEELTGGRSGSVAASAAERKEMPDTVTVTDADKARAAKPVREGDLDYQPTFRMEPLEGAEGPPRGKNKATGHKESHEAKNSMKEIVEEWHKGHDWEHKLHNLDALLDDSLKLLEDAEGKFSVCLS</sequence>
<feature type="compositionally biased region" description="Basic and acidic residues" evidence="1">
    <location>
        <begin position="85"/>
        <end position="94"/>
    </location>
</feature>
<dbReference type="OrthoDB" id="9219303at2759"/>
<dbReference type="AlphaFoldDB" id="A0A3M0JYA6"/>
<comment type="caution">
    <text evidence="2">The sequence shown here is derived from an EMBL/GenBank/DDBJ whole genome shotgun (WGS) entry which is preliminary data.</text>
</comment>
<dbReference type="EMBL" id="QRBI01000145">
    <property type="protein sequence ID" value="RMB99926.1"/>
    <property type="molecule type" value="Genomic_DNA"/>
</dbReference>
<accession>A0A3M0JYA6</accession>
<protein>
    <submittedName>
        <fullName evidence="2">Uncharacterized protein</fullName>
    </submittedName>
</protein>
<evidence type="ECO:0000256" key="1">
    <source>
        <dbReference type="SAM" id="MobiDB-lite"/>
    </source>
</evidence>
<evidence type="ECO:0000313" key="3">
    <source>
        <dbReference type="Proteomes" id="UP000269221"/>
    </source>
</evidence>
<dbReference type="Proteomes" id="UP000269221">
    <property type="component" value="Unassembled WGS sequence"/>
</dbReference>
<reference evidence="2 3" key="1">
    <citation type="submission" date="2018-07" db="EMBL/GenBank/DDBJ databases">
        <title>A high quality draft genome assembly of the barn swallow (H. rustica rustica).</title>
        <authorList>
            <person name="Formenti G."/>
            <person name="Chiara M."/>
            <person name="Poveda L."/>
            <person name="Francoijs K.-J."/>
            <person name="Bonisoli-Alquati A."/>
            <person name="Canova L."/>
            <person name="Gianfranceschi L."/>
            <person name="Horner D.S."/>
            <person name="Saino N."/>
        </authorList>
    </citation>
    <scope>NUCLEOTIDE SEQUENCE [LARGE SCALE GENOMIC DNA]</scope>
    <source>
        <strain evidence="2">Chelidonia</strain>
        <tissue evidence="2">Blood</tissue>
    </source>
</reference>
<feature type="region of interest" description="Disordered" evidence="1">
    <location>
        <begin position="172"/>
        <end position="199"/>
    </location>
</feature>